<feature type="compositionally biased region" description="Polar residues" evidence="1">
    <location>
        <begin position="82"/>
        <end position="92"/>
    </location>
</feature>
<dbReference type="AlphaFoldDB" id="A2F695"/>
<name>A2F695_TRIV3</name>
<feature type="compositionally biased region" description="Basic and acidic residues" evidence="1">
    <location>
        <begin position="20"/>
        <end position="39"/>
    </location>
</feature>
<feature type="compositionally biased region" description="Basic and acidic residues" evidence="1">
    <location>
        <begin position="410"/>
        <end position="420"/>
    </location>
</feature>
<reference evidence="2" key="1">
    <citation type="submission" date="2006-10" db="EMBL/GenBank/DDBJ databases">
        <authorList>
            <person name="Amadeo P."/>
            <person name="Zhao Q."/>
            <person name="Wortman J."/>
            <person name="Fraser-Liggett C."/>
            <person name="Carlton J."/>
        </authorList>
    </citation>
    <scope>NUCLEOTIDE SEQUENCE</scope>
    <source>
        <strain evidence="2">G3</strain>
    </source>
</reference>
<feature type="compositionally biased region" description="Basic and acidic residues" evidence="1">
    <location>
        <begin position="329"/>
        <end position="340"/>
    </location>
</feature>
<dbReference type="RefSeq" id="XP_001312496.1">
    <property type="nucleotide sequence ID" value="XM_001312495.1"/>
</dbReference>
<feature type="compositionally biased region" description="Basic residues" evidence="1">
    <location>
        <begin position="489"/>
        <end position="499"/>
    </location>
</feature>
<protein>
    <submittedName>
        <fullName evidence="2">Uncharacterized protein</fullName>
    </submittedName>
</protein>
<gene>
    <name evidence="2" type="ORF">TVAG_104470</name>
</gene>
<feature type="compositionally biased region" description="Polar residues" evidence="1">
    <location>
        <begin position="146"/>
        <end position="161"/>
    </location>
</feature>
<dbReference type="InParanoid" id="A2F695"/>
<feature type="compositionally biased region" description="Polar residues" evidence="1">
    <location>
        <begin position="392"/>
        <end position="409"/>
    </location>
</feature>
<evidence type="ECO:0000256" key="1">
    <source>
        <dbReference type="SAM" id="MobiDB-lite"/>
    </source>
</evidence>
<feature type="region of interest" description="Disordered" evidence="1">
    <location>
        <begin position="1"/>
        <end position="232"/>
    </location>
</feature>
<dbReference type="VEuPathDB" id="TrichDB:TVAG_104470"/>
<dbReference type="OMA" id="NDEHSSH"/>
<evidence type="ECO:0000313" key="2">
    <source>
        <dbReference type="EMBL" id="EAX99566.1"/>
    </source>
</evidence>
<dbReference type="VEuPathDB" id="TrichDB:TVAGG3_1003360"/>
<feature type="compositionally biased region" description="Basic and acidic residues" evidence="1">
    <location>
        <begin position="104"/>
        <end position="119"/>
    </location>
</feature>
<organism evidence="2 3">
    <name type="scientific">Trichomonas vaginalis (strain ATCC PRA-98 / G3)</name>
    <dbReference type="NCBI Taxonomy" id="412133"/>
    <lineage>
        <taxon>Eukaryota</taxon>
        <taxon>Metamonada</taxon>
        <taxon>Parabasalia</taxon>
        <taxon>Trichomonadida</taxon>
        <taxon>Trichomonadidae</taxon>
        <taxon>Trichomonas</taxon>
    </lineage>
</organism>
<dbReference type="Proteomes" id="UP000001542">
    <property type="component" value="Unassembled WGS sequence"/>
</dbReference>
<keyword evidence="3" id="KW-1185">Reference proteome</keyword>
<sequence>MSERRQLHHRSASVNALIERNSERDRQKTEKKQAEEEKPYQYSVDRQHRSHRHAPETQDPDMQGRKRRHRHNREENNVEPKYSSQRPAPISTSSHHRSHSSSSRSREHSSRHSSREKVENFLFTPTSPAESARSAHTRPPPLPLESSDQIRYSSSHRSQSARGVKPSRATPELDQFEFKNSAVSPKEEQKPIQRIRTRTRKRSTQEKQPDQELQPPKQQQPIPHFKSFREILAEKPKFASQVQPKPLIGTELDNQFKPLVIKPLTPTPQVEEKNKFKFDNIPDDYRGRRIGRSSRDAQSMTYTSNKNTNPSQNLHENKSYSKNTENDENTNKDTTSDKHVKLSNSAKHRSASVPKKMHSSNQNLWLPPSMEKFKNISIDGEVIIPQKAVLEQSSSSSMLTPITGSNNSEEPVKMTDDDLFTDRELKREDISKHKYKPPKLKVFDAAPVSKLNPPLSATDASVQKPSLKRFELTTPPQIQIAQDQEPRPRRTRRRKQPTD</sequence>
<feature type="compositionally biased region" description="Basic residues" evidence="1">
    <location>
        <begin position="1"/>
        <end position="11"/>
    </location>
</feature>
<dbReference type="KEGG" id="tva:4757370"/>
<dbReference type="EMBL" id="DS113633">
    <property type="protein sequence ID" value="EAX99566.1"/>
    <property type="molecule type" value="Genomic_DNA"/>
</dbReference>
<feature type="compositionally biased region" description="Basic residues" evidence="1">
    <location>
        <begin position="193"/>
        <end position="202"/>
    </location>
</feature>
<evidence type="ECO:0000313" key="3">
    <source>
        <dbReference type="Proteomes" id="UP000001542"/>
    </source>
</evidence>
<feature type="compositionally biased region" description="Basic residues" evidence="1">
    <location>
        <begin position="346"/>
        <end position="358"/>
    </location>
</feature>
<feature type="region of interest" description="Disordered" evidence="1">
    <location>
        <begin position="392"/>
        <end position="420"/>
    </location>
</feature>
<feature type="region of interest" description="Disordered" evidence="1">
    <location>
        <begin position="263"/>
        <end position="366"/>
    </location>
</feature>
<feature type="compositionally biased region" description="Basic and acidic residues" evidence="1">
    <location>
        <begin position="270"/>
        <end position="287"/>
    </location>
</feature>
<feature type="region of interest" description="Disordered" evidence="1">
    <location>
        <begin position="447"/>
        <end position="499"/>
    </location>
</feature>
<proteinExistence type="predicted"/>
<accession>A2F695</accession>
<reference evidence="2" key="2">
    <citation type="journal article" date="2007" name="Science">
        <title>Draft genome sequence of the sexually transmitted pathogen Trichomonas vaginalis.</title>
        <authorList>
            <person name="Carlton J.M."/>
            <person name="Hirt R.P."/>
            <person name="Silva J.C."/>
            <person name="Delcher A.L."/>
            <person name="Schatz M."/>
            <person name="Zhao Q."/>
            <person name="Wortman J.R."/>
            <person name="Bidwell S.L."/>
            <person name="Alsmark U.C.M."/>
            <person name="Besteiro S."/>
            <person name="Sicheritz-Ponten T."/>
            <person name="Noel C.J."/>
            <person name="Dacks J.B."/>
            <person name="Foster P.G."/>
            <person name="Simillion C."/>
            <person name="Van de Peer Y."/>
            <person name="Miranda-Saavedra D."/>
            <person name="Barton G.J."/>
            <person name="Westrop G.D."/>
            <person name="Mueller S."/>
            <person name="Dessi D."/>
            <person name="Fiori P.L."/>
            <person name="Ren Q."/>
            <person name="Paulsen I."/>
            <person name="Zhang H."/>
            <person name="Bastida-Corcuera F.D."/>
            <person name="Simoes-Barbosa A."/>
            <person name="Brown M.T."/>
            <person name="Hayes R.D."/>
            <person name="Mukherjee M."/>
            <person name="Okumura C.Y."/>
            <person name="Schneider R."/>
            <person name="Smith A.J."/>
            <person name="Vanacova S."/>
            <person name="Villalvazo M."/>
            <person name="Haas B.J."/>
            <person name="Pertea M."/>
            <person name="Feldblyum T.V."/>
            <person name="Utterback T.R."/>
            <person name="Shu C.L."/>
            <person name="Osoegawa K."/>
            <person name="de Jong P.J."/>
            <person name="Hrdy I."/>
            <person name="Horvathova L."/>
            <person name="Zubacova Z."/>
            <person name="Dolezal P."/>
            <person name="Malik S.B."/>
            <person name="Logsdon J.M. Jr."/>
            <person name="Henze K."/>
            <person name="Gupta A."/>
            <person name="Wang C.C."/>
            <person name="Dunne R.L."/>
            <person name="Upcroft J.A."/>
            <person name="Upcroft P."/>
            <person name="White O."/>
            <person name="Salzberg S.L."/>
            <person name="Tang P."/>
            <person name="Chiu C.-H."/>
            <person name="Lee Y.-S."/>
            <person name="Embley T.M."/>
            <person name="Coombs G.H."/>
            <person name="Mottram J.C."/>
            <person name="Tachezy J."/>
            <person name="Fraser-Liggett C.M."/>
            <person name="Johnson P.J."/>
        </authorList>
    </citation>
    <scope>NUCLEOTIDE SEQUENCE [LARGE SCALE GENOMIC DNA]</scope>
    <source>
        <strain evidence="2">G3</strain>
    </source>
</reference>
<feature type="compositionally biased region" description="Polar residues" evidence="1">
    <location>
        <begin position="296"/>
        <end position="314"/>
    </location>
</feature>